<dbReference type="RefSeq" id="WP_056980636.1">
    <property type="nucleotide sequence ID" value="NZ_AZFZ01000046.1"/>
</dbReference>
<accession>A0A0R1YM93</accession>
<dbReference type="Gene3D" id="3.40.1190.20">
    <property type="match status" value="1"/>
</dbReference>
<dbReference type="GO" id="GO:0016301">
    <property type="term" value="F:kinase activity"/>
    <property type="evidence" value="ECO:0007669"/>
    <property type="project" value="UniProtKB-KW"/>
</dbReference>
<organism evidence="7 8">
    <name type="scientific">Lentilactobacillus parafarraginis DSM 18390 = JCM 14109</name>
    <dbReference type="NCBI Taxonomy" id="1423786"/>
    <lineage>
        <taxon>Bacteria</taxon>
        <taxon>Bacillati</taxon>
        <taxon>Bacillota</taxon>
        <taxon>Bacilli</taxon>
        <taxon>Lactobacillales</taxon>
        <taxon>Lactobacillaceae</taxon>
        <taxon>Lentilactobacillus</taxon>
    </lineage>
</organism>
<keyword evidence="3" id="KW-0547">Nucleotide-binding</keyword>
<evidence type="ECO:0000256" key="2">
    <source>
        <dbReference type="ARBA" id="ARBA00022679"/>
    </source>
</evidence>
<dbReference type="EMBL" id="AZFZ01000046">
    <property type="protein sequence ID" value="KRM42004.1"/>
    <property type="molecule type" value="Genomic_DNA"/>
</dbReference>
<dbReference type="PATRIC" id="fig|1423786.4.peg.2092"/>
<proteinExistence type="inferred from homology"/>
<dbReference type="Pfam" id="PF00294">
    <property type="entry name" value="PfkB"/>
    <property type="match status" value="1"/>
</dbReference>
<dbReference type="PANTHER" id="PTHR43085:SF1">
    <property type="entry name" value="PSEUDOURIDINE KINASE-RELATED"/>
    <property type="match status" value="1"/>
</dbReference>
<name>A0A0R1YM93_9LACO</name>
<dbReference type="SUPFAM" id="SSF53613">
    <property type="entry name" value="Ribokinase-like"/>
    <property type="match status" value="1"/>
</dbReference>
<dbReference type="InterPro" id="IPR011611">
    <property type="entry name" value="PfkB_dom"/>
</dbReference>
<evidence type="ECO:0000256" key="1">
    <source>
        <dbReference type="ARBA" id="ARBA00010688"/>
    </source>
</evidence>
<dbReference type="InterPro" id="IPR002139">
    <property type="entry name" value="Ribo/fructo_kinase"/>
</dbReference>
<evidence type="ECO:0000259" key="6">
    <source>
        <dbReference type="Pfam" id="PF00294"/>
    </source>
</evidence>
<gene>
    <name evidence="7" type="ORF">FD47_GL001986</name>
</gene>
<evidence type="ECO:0000313" key="8">
    <source>
        <dbReference type="Proteomes" id="UP000051010"/>
    </source>
</evidence>
<comment type="caution">
    <text evidence="7">The sequence shown here is derived from an EMBL/GenBank/DDBJ whole genome shotgun (WGS) entry which is preliminary data.</text>
</comment>
<dbReference type="AlphaFoldDB" id="A0A0R1YM93"/>
<keyword evidence="2" id="KW-0808">Transferase</keyword>
<dbReference type="GO" id="GO:0005524">
    <property type="term" value="F:ATP binding"/>
    <property type="evidence" value="ECO:0007669"/>
    <property type="project" value="UniProtKB-KW"/>
</dbReference>
<comment type="similarity">
    <text evidence="1">Belongs to the carbohydrate kinase PfkB family.</text>
</comment>
<evidence type="ECO:0000313" key="7">
    <source>
        <dbReference type="EMBL" id="KRM42004.1"/>
    </source>
</evidence>
<evidence type="ECO:0000256" key="4">
    <source>
        <dbReference type="ARBA" id="ARBA00022777"/>
    </source>
</evidence>
<feature type="domain" description="Carbohydrate kinase PfkB" evidence="6">
    <location>
        <begin position="2"/>
        <end position="304"/>
    </location>
</feature>
<dbReference type="InterPro" id="IPR050306">
    <property type="entry name" value="PfkB_Carbo_kinase"/>
</dbReference>
<dbReference type="InterPro" id="IPR029056">
    <property type="entry name" value="Ribokinase-like"/>
</dbReference>
<sequence length="328" mass="35550">MSELITIGEPLVVFASKQPNVSLADATEFHKGIGGAELNVAIGSHRLGHSVQYVSQIGQEPLGKYISHTIQRLGIGTDYLFETNKYLTGHQFKQLVTHGDPDVANYRKSSAASHLQPSLVETIDLTDVKIAHLTGIYPAISQTALLTFQELVNQLIGKNILISFDTNLRPALWKSQEVMRKTINELASYADIVLPGINEGKILVGTGDPEKIADFYLNQGRTNTVIVKVGAKGAFVKTNDGIAEYVSGFKVKQVVDTVGAGDGFALGVITALLEKKPIQEAVLRGNAIGAMQVQTPGDNDGYPTREQLQGFYQKAGIQQESEVSKFVR</sequence>
<evidence type="ECO:0000256" key="5">
    <source>
        <dbReference type="ARBA" id="ARBA00022840"/>
    </source>
</evidence>
<evidence type="ECO:0000256" key="3">
    <source>
        <dbReference type="ARBA" id="ARBA00022741"/>
    </source>
</evidence>
<dbReference type="PRINTS" id="PR00990">
    <property type="entry name" value="RIBOKINASE"/>
</dbReference>
<keyword evidence="5" id="KW-0067">ATP-binding</keyword>
<reference evidence="7 8" key="1">
    <citation type="journal article" date="2015" name="Genome Announc.">
        <title>Expanding the biotechnology potential of lactobacilli through comparative genomics of 213 strains and associated genera.</title>
        <authorList>
            <person name="Sun Z."/>
            <person name="Harris H.M."/>
            <person name="McCann A."/>
            <person name="Guo C."/>
            <person name="Argimon S."/>
            <person name="Zhang W."/>
            <person name="Yang X."/>
            <person name="Jeffery I.B."/>
            <person name="Cooney J.C."/>
            <person name="Kagawa T.F."/>
            <person name="Liu W."/>
            <person name="Song Y."/>
            <person name="Salvetti E."/>
            <person name="Wrobel A."/>
            <person name="Rasinkangas P."/>
            <person name="Parkhill J."/>
            <person name="Rea M.C."/>
            <person name="O'Sullivan O."/>
            <person name="Ritari J."/>
            <person name="Douillard F.P."/>
            <person name="Paul Ross R."/>
            <person name="Yang R."/>
            <person name="Briner A.E."/>
            <person name="Felis G.E."/>
            <person name="de Vos W.M."/>
            <person name="Barrangou R."/>
            <person name="Klaenhammer T.R."/>
            <person name="Caufield P.W."/>
            <person name="Cui Y."/>
            <person name="Zhang H."/>
            <person name="O'Toole P.W."/>
        </authorList>
    </citation>
    <scope>NUCLEOTIDE SEQUENCE [LARGE SCALE GENOMIC DNA]</scope>
    <source>
        <strain evidence="7 8">DSM 18390</strain>
    </source>
</reference>
<dbReference type="CDD" id="cd01166">
    <property type="entry name" value="KdgK"/>
    <property type="match status" value="1"/>
</dbReference>
<dbReference type="Proteomes" id="UP000051010">
    <property type="component" value="Unassembled WGS sequence"/>
</dbReference>
<protein>
    <submittedName>
        <fullName evidence="7">2-dehydro-3-deoxygluconokinase</fullName>
    </submittedName>
</protein>
<dbReference type="PANTHER" id="PTHR43085">
    <property type="entry name" value="HEXOKINASE FAMILY MEMBER"/>
    <property type="match status" value="1"/>
</dbReference>
<keyword evidence="4 7" id="KW-0418">Kinase</keyword>